<organism evidence="11 12">
    <name type="scientific">Tectimicrobiota bacterium</name>
    <dbReference type="NCBI Taxonomy" id="2528274"/>
    <lineage>
        <taxon>Bacteria</taxon>
        <taxon>Pseudomonadati</taxon>
        <taxon>Nitrospinota/Tectimicrobiota group</taxon>
        <taxon>Candidatus Tectimicrobiota</taxon>
    </lineage>
</organism>
<keyword evidence="6" id="KW-0804">Transcription</keyword>
<evidence type="ECO:0000256" key="7">
    <source>
        <dbReference type="PROSITE-ProRule" id="PRU00169"/>
    </source>
</evidence>
<evidence type="ECO:0000256" key="6">
    <source>
        <dbReference type="ARBA" id="ARBA00023163"/>
    </source>
</evidence>
<keyword evidence="5" id="KW-0805">Transcription regulation</keyword>
<sequence>MEGTEQLHILIVDDNPAIAEALQEALHQKGYRTTVAHNGCDGLVELRKGNFDAVLSDIRMPEMDGITLLGWIQEYDPLLPVIILTGFPDLDIAVKAMREGAADFIPKPFTLEQIEHSLEKLLKERKMLELDPQLLRGSDSRRMIEYLNRKLDKKVKELSKLYAISEALNLMEDKEALFQKLVELAAEIAEARKAILLILDRGTQRLEIKAALGFAHKDLKALPIFSTGSHFLGKSVLEGKPLLFESAQGEGLGGLFPGAWLLLPIKIRQEVIGALAVAEKIEGDGFSQEEVFLLATLANKASLTLENIALYESIYSNLLDTLRALVNTLEAKDHYTREHSQRVTQWAVEIAQEMGCSLEEIETLKFAGFLHDIGKIGISDAILGKPDQLTAEEFSTIKFHPLIGEKIIAPLGLLPPEREIIRHHHERWDGTGYPDGLAREEIPLLARILAVADAFDAMTSDRPYRKARSFCDSLLELERAGGTQFDHQVVMAFKRVLLAKYPDLFLDIP</sequence>
<evidence type="ECO:0000313" key="12">
    <source>
        <dbReference type="Proteomes" id="UP000769766"/>
    </source>
</evidence>
<reference evidence="11" key="1">
    <citation type="submission" date="2020-07" db="EMBL/GenBank/DDBJ databases">
        <title>Huge and variable diversity of episymbiotic CPR bacteria and DPANN archaea in groundwater ecosystems.</title>
        <authorList>
            <person name="He C.Y."/>
            <person name="Keren R."/>
            <person name="Whittaker M."/>
            <person name="Farag I.F."/>
            <person name="Doudna J."/>
            <person name="Cate J.H.D."/>
            <person name="Banfield J.F."/>
        </authorList>
    </citation>
    <scope>NUCLEOTIDE SEQUENCE</scope>
    <source>
        <strain evidence="11">NC_groundwater_672_Ag_B-0.1um_62_36</strain>
    </source>
</reference>
<evidence type="ECO:0000256" key="3">
    <source>
        <dbReference type="ARBA" id="ARBA00022777"/>
    </source>
</evidence>
<dbReference type="GO" id="GO:0016301">
    <property type="term" value="F:kinase activity"/>
    <property type="evidence" value="ECO:0007669"/>
    <property type="project" value="UniProtKB-KW"/>
</dbReference>
<gene>
    <name evidence="11" type="ORF">HYY20_09425</name>
</gene>
<evidence type="ECO:0000313" key="11">
    <source>
        <dbReference type="EMBL" id="MBI2877087.1"/>
    </source>
</evidence>
<proteinExistence type="predicted"/>
<feature type="modified residue" description="4-aspartylphosphate" evidence="7">
    <location>
        <position position="57"/>
    </location>
</feature>
<dbReference type="EMBL" id="JACPRF010000283">
    <property type="protein sequence ID" value="MBI2877087.1"/>
    <property type="molecule type" value="Genomic_DNA"/>
</dbReference>
<name>A0A932CR39_UNCTE</name>
<feature type="domain" description="HD-GYP" evidence="10">
    <location>
        <begin position="314"/>
        <end position="509"/>
    </location>
</feature>
<dbReference type="PROSITE" id="PS51832">
    <property type="entry name" value="HD_GYP"/>
    <property type="match status" value="1"/>
</dbReference>
<keyword evidence="3" id="KW-0418">Kinase</keyword>
<dbReference type="InterPro" id="IPR001789">
    <property type="entry name" value="Sig_transdc_resp-reg_receiver"/>
</dbReference>
<dbReference type="PANTHER" id="PTHR45228:SF4">
    <property type="entry name" value="LIPOPROTEIN"/>
    <property type="match status" value="1"/>
</dbReference>
<keyword evidence="4" id="KW-0902">Two-component regulatory system</keyword>
<dbReference type="FunFam" id="3.40.50.2300:FF:000018">
    <property type="entry name" value="DNA-binding transcriptional regulator NtrC"/>
    <property type="match status" value="1"/>
</dbReference>
<protein>
    <submittedName>
        <fullName evidence="11">Response regulator</fullName>
    </submittedName>
</protein>
<keyword evidence="2" id="KW-0808">Transferase</keyword>
<dbReference type="GO" id="GO:0000160">
    <property type="term" value="P:phosphorelay signal transduction system"/>
    <property type="evidence" value="ECO:0007669"/>
    <property type="project" value="UniProtKB-KW"/>
</dbReference>
<dbReference type="Gene3D" id="3.40.50.2300">
    <property type="match status" value="1"/>
</dbReference>
<dbReference type="Gene3D" id="1.10.3210.10">
    <property type="entry name" value="Hypothetical protein af1432"/>
    <property type="match status" value="1"/>
</dbReference>
<dbReference type="SUPFAM" id="SSF55781">
    <property type="entry name" value="GAF domain-like"/>
    <property type="match status" value="1"/>
</dbReference>
<evidence type="ECO:0000256" key="1">
    <source>
        <dbReference type="ARBA" id="ARBA00022553"/>
    </source>
</evidence>
<evidence type="ECO:0000256" key="4">
    <source>
        <dbReference type="ARBA" id="ARBA00023012"/>
    </source>
</evidence>
<evidence type="ECO:0000259" key="10">
    <source>
        <dbReference type="PROSITE" id="PS51832"/>
    </source>
</evidence>
<dbReference type="InterPro" id="IPR052020">
    <property type="entry name" value="Cyclic_di-GMP/3'3'-cGAMP_PDE"/>
</dbReference>
<dbReference type="SMART" id="SM00471">
    <property type="entry name" value="HDc"/>
    <property type="match status" value="1"/>
</dbReference>
<dbReference type="InterPro" id="IPR003607">
    <property type="entry name" value="HD/PDEase_dom"/>
</dbReference>
<dbReference type="CDD" id="cd00077">
    <property type="entry name" value="HDc"/>
    <property type="match status" value="1"/>
</dbReference>
<dbReference type="PANTHER" id="PTHR45228">
    <property type="entry name" value="CYCLIC DI-GMP PHOSPHODIESTERASE TM_0186-RELATED"/>
    <property type="match status" value="1"/>
</dbReference>
<evidence type="ECO:0000259" key="8">
    <source>
        <dbReference type="PROSITE" id="PS50110"/>
    </source>
</evidence>
<dbReference type="InterPro" id="IPR006674">
    <property type="entry name" value="HD_domain"/>
</dbReference>
<dbReference type="Pfam" id="PF00072">
    <property type="entry name" value="Response_reg"/>
    <property type="match status" value="1"/>
</dbReference>
<keyword evidence="1 7" id="KW-0597">Phosphoprotein</keyword>
<dbReference type="AlphaFoldDB" id="A0A932CR39"/>
<dbReference type="Proteomes" id="UP000769766">
    <property type="component" value="Unassembled WGS sequence"/>
</dbReference>
<feature type="domain" description="Response regulatory" evidence="8">
    <location>
        <begin position="8"/>
        <end position="122"/>
    </location>
</feature>
<dbReference type="InterPro" id="IPR029016">
    <property type="entry name" value="GAF-like_dom_sf"/>
</dbReference>
<dbReference type="SMART" id="SM00065">
    <property type="entry name" value="GAF"/>
    <property type="match status" value="1"/>
</dbReference>
<evidence type="ECO:0000256" key="2">
    <source>
        <dbReference type="ARBA" id="ARBA00022679"/>
    </source>
</evidence>
<dbReference type="InterPro" id="IPR003018">
    <property type="entry name" value="GAF"/>
</dbReference>
<feature type="domain" description="HD" evidence="9">
    <location>
        <begin position="336"/>
        <end position="458"/>
    </location>
</feature>
<evidence type="ECO:0000259" key="9">
    <source>
        <dbReference type="PROSITE" id="PS51831"/>
    </source>
</evidence>
<evidence type="ECO:0000256" key="5">
    <source>
        <dbReference type="ARBA" id="ARBA00023015"/>
    </source>
</evidence>
<dbReference type="Gene3D" id="3.30.450.40">
    <property type="match status" value="1"/>
</dbReference>
<dbReference type="InterPro" id="IPR037522">
    <property type="entry name" value="HD_GYP_dom"/>
</dbReference>
<dbReference type="SMART" id="SM00448">
    <property type="entry name" value="REC"/>
    <property type="match status" value="1"/>
</dbReference>
<dbReference type="InterPro" id="IPR011006">
    <property type="entry name" value="CheY-like_superfamily"/>
</dbReference>
<comment type="caution">
    <text evidence="11">The sequence shown here is derived from an EMBL/GenBank/DDBJ whole genome shotgun (WGS) entry which is preliminary data.</text>
</comment>
<dbReference type="SUPFAM" id="SSF109604">
    <property type="entry name" value="HD-domain/PDEase-like"/>
    <property type="match status" value="1"/>
</dbReference>
<dbReference type="PROSITE" id="PS50110">
    <property type="entry name" value="RESPONSE_REGULATORY"/>
    <property type="match status" value="1"/>
</dbReference>
<dbReference type="PROSITE" id="PS51831">
    <property type="entry name" value="HD"/>
    <property type="match status" value="1"/>
</dbReference>
<accession>A0A932CR39</accession>
<dbReference type="Pfam" id="PF13185">
    <property type="entry name" value="GAF_2"/>
    <property type="match status" value="1"/>
</dbReference>
<dbReference type="Pfam" id="PF13487">
    <property type="entry name" value="HD_5"/>
    <property type="match status" value="1"/>
</dbReference>
<dbReference type="SUPFAM" id="SSF52172">
    <property type="entry name" value="CheY-like"/>
    <property type="match status" value="1"/>
</dbReference>